<keyword evidence="3" id="KW-0520">NAD</keyword>
<dbReference type="InterPro" id="IPR001670">
    <property type="entry name" value="ADH_Fe/GldA"/>
</dbReference>
<keyword evidence="2" id="KW-0560">Oxidoreductase</keyword>
<dbReference type="GO" id="GO:0004022">
    <property type="term" value="F:alcohol dehydrogenase (NAD+) activity"/>
    <property type="evidence" value="ECO:0007669"/>
    <property type="project" value="TreeGrafter"/>
</dbReference>
<organism evidence="6 7">
    <name type="scientific">Dethiosulfatibacter aminovorans DSM 17477</name>
    <dbReference type="NCBI Taxonomy" id="1121476"/>
    <lineage>
        <taxon>Bacteria</taxon>
        <taxon>Bacillati</taxon>
        <taxon>Bacillota</taxon>
        <taxon>Tissierellia</taxon>
        <taxon>Dethiosulfatibacter</taxon>
    </lineage>
</organism>
<protein>
    <submittedName>
        <fullName evidence="6">Alcohol dehydrogenase</fullName>
    </submittedName>
</protein>
<dbReference type="EMBL" id="FQZL01000030">
    <property type="protein sequence ID" value="SHJ67597.1"/>
    <property type="molecule type" value="Genomic_DNA"/>
</dbReference>
<dbReference type="GO" id="GO:0046872">
    <property type="term" value="F:metal ion binding"/>
    <property type="evidence" value="ECO:0007669"/>
    <property type="project" value="InterPro"/>
</dbReference>
<sequence>MINHFRFIIPTKINYGAGNLSLLPRELEKLGSEKVMVVTDSKLIRLKLVERLEKLLAGYDYVIYDGIEQNPKDYNITNATAYAVREEVDTIIAFGGGSPNDAAKMIAVMAAQGGDIKEYMFGKREIEKKLNLIAIPTTAGTGSEVAFWSVITNSEEKLKYSIRNPILAPDVAIVDPELTLTVPPEITATSGIDALTHAIEGYTSLRSEPIADAMALCAISHITKYIEAAVNDGSDLEARDKMMIGSLMAGMSIVNTDVGAVHCMAEALGSTYDSPHGICNSVLLPYVMEYNVIKSEEKYARMANYMNVYGPNDLMTASEGIEHIKILSKRIGLPNIKSLKVTPDDFSMLANMAERNASSLNNPRKIGKEDYLKIFIRAYEDSDD</sequence>
<dbReference type="FunFam" id="1.20.1090.10:FF:000001">
    <property type="entry name" value="Aldehyde-alcohol dehydrogenase"/>
    <property type="match status" value="1"/>
</dbReference>
<dbReference type="Pfam" id="PF00465">
    <property type="entry name" value="Fe-ADH"/>
    <property type="match status" value="1"/>
</dbReference>
<evidence type="ECO:0000256" key="1">
    <source>
        <dbReference type="ARBA" id="ARBA00007358"/>
    </source>
</evidence>
<dbReference type="InterPro" id="IPR018211">
    <property type="entry name" value="ADH_Fe_CS"/>
</dbReference>
<evidence type="ECO:0000313" key="7">
    <source>
        <dbReference type="Proteomes" id="UP000184052"/>
    </source>
</evidence>
<name>A0A1M6L8Q7_9FIRM</name>
<dbReference type="Gene3D" id="3.40.50.1970">
    <property type="match status" value="1"/>
</dbReference>
<dbReference type="RefSeq" id="WP_073050494.1">
    <property type="nucleotide sequence ID" value="NZ_FQZL01000030.1"/>
</dbReference>
<dbReference type="SUPFAM" id="SSF56796">
    <property type="entry name" value="Dehydroquinate synthase-like"/>
    <property type="match status" value="1"/>
</dbReference>
<dbReference type="PANTHER" id="PTHR11496">
    <property type="entry name" value="ALCOHOL DEHYDROGENASE"/>
    <property type="match status" value="1"/>
</dbReference>
<dbReference type="Gene3D" id="1.20.1090.10">
    <property type="entry name" value="Dehydroquinate synthase-like - alpha domain"/>
    <property type="match status" value="1"/>
</dbReference>
<evidence type="ECO:0000313" key="6">
    <source>
        <dbReference type="EMBL" id="SHJ67597.1"/>
    </source>
</evidence>
<keyword evidence="7" id="KW-1185">Reference proteome</keyword>
<dbReference type="PROSITE" id="PS00913">
    <property type="entry name" value="ADH_IRON_1"/>
    <property type="match status" value="1"/>
</dbReference>
<dbReference type="FunFam" id="3.40.50.1970:FF:000003">
    <property type="entry name" value="Alcohol dehydrogenase, iron-containing"/>
    <property type="match status" value="1"/>
</dbReference>
<comment type="similarity">
    <text evidence="1">Belongs to the iron-containing alcohol dehydrogenase family.</text>
</comment>
<evidence type="ECO:0000259" key="5">
    <source>
        <dbReference type="Pfam" id="PF25137"/>
    </source>
</evidence>
<dbReference type="Pfam" id="PF25137">
    <property type="entry name" value="ADH_Fe_C"/>
    <property type="match status" value="1"/>
</dbReference>
<dbReference type="Proteomes" id="UP000184052">
    <property type="component" value="Unassembled WGS sequence"/>
</dbReference>
<dbReference type="InterPro" id="IPR039697">
    <property type="entry name" value="Alcohol_dehydrogenase_Fe"/>
</dbReference>
<reference evidence="6 7" key="1">
    <citation type="submission" date="2016-11" db="EMBL/GenBank/DDBJ databases">
        <authorList>
            <person name="Jaros S."/>
            <person name="Januszkiewicz K."/>
            <person name="Wedrychowicz H."/>
        </authorList>
    </citation>
    <scope>NUCLEOTIDE SEQUENCE [LARGE SCALE GENOMIC DNA]</scope>
    <source>
        <strain evidence="6 7">DSM 17477</strain>
    </source>
</reference>
<dbReference type="STRING" id="1121476.SAMN02745751_03118"/>
<feature type="domain" description="Alcohol dehydrogenase iron-type/glycerol dehydrogenase GldA" evidence="4">
    <location>
        <begin position="10"/>
        <end position="176"/>
    </location>
</feature>
<dbReference type="CDD" id="cd08551">
    <property type="entry name" value="Fe-ADH"/>
    <property type="match status" value="1"/>
</dbReference>
<proteinExistence type="inferred from homology"/>
<dbReference type="PANTHER" id="PTHR11496:SF102">
    <property type="entry name" value="ALCOHOL DEHYDROGENASE 4"/>
    <property type="match status" value="1"/>
</dbReference>
<evidence type="ECO:0000256" key="3">
    <source>
        <dbReference type="ARBA" id="ARBA00023027"/>
    </source>
</evidence>
<dbReference type="InterPro" id="IPR056798">
    <property type="entry name" value="ADH_Fe_C"/>
</dbReference>
<evidence type="ECO:0000259" key="4">
    <source>
        <dbReference type="Pfam" id="PF00465"/>
    </source>
</evidence>
<gene>
    <name evidence="6" type="ORF">SAMN02745751_03118</name>
</gene>
<evidence type="ECO:0000256" key="2">
    <source>
        <dbReference type="ARBA" id="ARBA00023002"/>
    </source>
</evidence>
<accession>A0A1M6L8Q7</accession>
<feature type="domain" description="Fe-containing alcohol dehydrogenase-like C-terminal" evidence="5">
    <location>
        <begin position="187"/>
        <end position="379"/>
    </location>
</feature>
<dbReference type="AlphaFoldDB" id="A0A1M6L8Q7"/>